<accession>A0A1G7QZZ0</accession>
<dbReference type="OrthoDB" id="5174140at2"/>
<organism evidence="1 2">
    <name type="scientific">Blastococcus aurantiacus</name>
    <dbReference type="NCBI Taxonomy" id="1550231"/>
    <lineage>
        <taxon>Bacteria</taxon>
        <taxon>Bacillati</taxon>
        <taxon>Actinomycetota</taxon>
        <taxon>Actinomycetes</taxon>
        <taxon>Geodermatophilales</taxon>
        <taxon>Geodermatophilaceae</taxon>
        <taxon>Blastococcus</taxon>
    </lineage>
</organism>
<dbReference type="EMBL" id="FNBT01000010">
    <property type="protein sequence ID" value="SDG04091.1"/>
    <property type="molecule type" value="Genomic_DNA"/>
</dbReference>
<dbReference type="Proteomes" id="UP000199406">
    <property type="component" value="Unassembled WGS sequence"/>
</dbReference>
<evidence type="ECO:0000313" key="1">
    <source>
        <dbReference type="EMBL" id="SDG04091.1"/>
    </source>
</evidence>
<evidence type="ECO:0000313" key="2">
    <source>
        <dbReference type="Proteomes" id="UP000199406"/>
    </source>
</evidence>
<proteinExistence type="predicted"/>
<evidence type="ECO:0008006" key="3">
    <source>
        <dbReference type="Google" id="ProtNLM"/>
    </source>
</evidence>
<name>A0A1G7QZZ0_9ACTN</name>
<dbReference type="RefSeq" id="WP_091771005.1">
    <property type="nucleotide sequence ID" value="NZ_FNBT01000010.1"/>
</dbReference>
<protein>
    <recommendedName>
        <fullName evidence="3">DUF1641 domain-containing protein</fullName>
    </recommendedName>
</protein>
<keyword evidence="2" id="KW-1185">Reference proteome</keyword>
<sequence length="306" mass="33417">MPRADDVLTRAMALLDRAPTMARAVPPLIDTAAELLERLSAVLTLDRMTAVGRLVDRLDAALTPARVQATTQALDGLASRPDLLPRTLEAIDRLVSSPRLERLGDAVGRVLANPGLDRLLDIAADDRVERLLDLAADERVERLLDRLDVLLVDDRARRLIDRADEVLHDERLSRLGERLDRLLAEDRLASIEGLSSDDRVAAAVRVFLHLDRALSAAGPEALASLLERLPVLFTEERTAHLAALADRVPRMVSAVDGDLPAGPELRRVPADLHAMLEVLDDLHQVLSGMPGADRARARGADPHPQV</sequence>
<reference evidence="2" key="1">
    <citation type="submission" date="2016-10" db="EMBL/GenBank/DDBJ databases">
        <authorList>
            <person name="Varghese N."/>
            <person name="Submissions S."/>
        </authorList>
    </citation>
    <scope>NUCLEOTIDE SEQUENCE [LARGE SCALE GENOMIC DNA]</scope>
    <source>
        <strain evidence="2">DSM 44268</strain>
    </source>
</reference>
<dbReference type="AlphaFoldDB" id="A0A1G7QZZ0"/>
<gene>
    <name evidence="1" type="ORF">SAMN05660662_0102</name>
</gene>